<dbReference type="Proteomes" id="UP000031838">
    <property type="component" value="Chromosome 1"/>
</dbReference>
<dbReference type="KEGG" id="bgp:BGL_1c29040"/>
<dbReference type="RefSeq" id="WP_042625708.1">
    <property type="nucleotide sequence ID" value="NZ_CP002580.1"/>
</dbReference>
<protein>
    <submittedName>
        <fullName evidence="1">Uncharacterized protein</fullName>
    </submittedName>
</protein>
<accession>A0A0B6S581</accession>
<reference evidence="2" key="1">
    <citation type="submission" date="2011-03" db="EMBL/GenBank/DDBJ databases">
        <authorList>
            <person name="Voget S."/>
            <person name="Streit W.R."/>
            <person name="Jaeger K.E."/>
            <person name="Daniel R."/>
        </authorList>
    </citation>
    <scope>NUCLEOTIDE SEQUENCE [LARGE SCALE GENOMIC DNA]</scope>
    <source>
        <strain evidence="2">PG1</strain>
    </source>
</reference>
<dbReference type="InterPro" id="IPR036034">
    <property type="entry name" value="PDZ_sf"/>
</dbReference>
<sequence length="260" mass="28237">MDTIRDRVVKTDFSHCQIFVTDWLDEPASGATELKQETLDDIRMPIATVQFDGGKGIGDFALTLDDGGVWFLESSEIGKAQFGTNRKSTTIVAWKPRGLMCYLHAPVQAPISPGDRQIDDIRLSRSVDPLQVPGRGVVLHVPLIDGTPGLQGLKTFDIAVDNRRGATRLTPRAQSSPGCAAHPRRKLTTGLTPWVFEGKEKIGSVVLGSAADEAGVRPGDDIVSIDGGTVQVYHEKLYENQLHCVDSQPVTLILQRGSAR</sequence>
<dbReference type="SUPFAM" id="SSF50156">
    <property type="entry name" value="PDZ domain-like"/>
    <property type="match status" value="1"/>
</dbReference>
<keyword evidence="2" id="KW-1185">Reference proteome</keyword>
<dbReference type="HOGENOM" id="CLU_1068224_0_0_4"/>
<reference evidence="1 2" key="2">
    <citation type="journal article" date="2016" name="Appl. Microbiol. Biotechnol.">
        <title>Mutations improving production and secretion of extracellular lipase by Burkholderia glumae PG1.</title>
        <authorList>
            <person name="Knapp A."/>
            <person name="Voget S."/>
            <person name="Gao R."/>
            <person name="Zaburannyi N."/>
            <person name="Krysciak D."/>
            <person name="Breuer M."/>
            <person name="Hauer B."/>
            <person name="Streit W.R."/>
            <person name="Muller R."/>
            <person name="Daniel R."/>
            <person name="Jaeger K.E."/>
        </authorList>
    </citation>
    <scope>NUCLEOTIDE SEQUENCE [LARGE SCALE GENOMIC DNA]</scope>
    <source>
        <strain evidence="1 2">PG1</strain>
    </source>
</reference>
<evidence type="ECO:0000313" key="1">
    <source>
        <dbReference type="EMBL" id="AJK47381.1"/>
    </source>
</evidence>
<dbReference type="EMBL" id="CP002580">
    <property type="protein sequence ID" value="AJK47381.1"/>
    <property type="molecule type" value="Genomic_DNA"/>
</dbReference>
<organism evidence="1 2">
    <name type="scientific">Burkholderia plantarii</name>
    <dbReference type="NCBI Taxonomy" id="41899"/>
    <lineage>
        <taxon>Bacteria</taxon>
        <taxon>Pseudomonadati</taxon>
        <taxon>Pseudomonadota</taxon>
        <taxon>Betaproteobacteria</taxon>
        <taxon>Burkholderiales</taxon>
        <taxon>Burkholderiaceae</taxon>
        <taxon>Burkholderia</taxon>
    </lineage>
</organism>
<evidence type="ECO:0000313" key="2">
    <source>
        <dbReference type="Proteomes" id="UP000031838"/>
    </source>
</evidence>
<proteinExistence type="predicted"/>
<dbReference type="AlphaFoldDB" id="A0A0B6S581"/>
<dbReference type="Gene3D" id="2.30.42.10">
    <property type="match status" value="1"/>
</dbReference>
<gene>
    <name evidence="1" type="ORF">BGL_1c29040</name>
</gene>
<name>A0A0B6S581_BURPL</name>